<evidence type="ECO:0000256" key="3">
    <source>
        <dbReference type="SAM" id="MobiDB-lite"/>
    </source>
</evidence>
<dbReference type="InterPro" id="IPR000873">
    <property type="entry name" value="AMP-dep_synth/lig_dom"/>
</dbReference>
<dbReference type="InterPro" id="IPR045851">
    <property type="entry name" value="AMP-bd_C_sf"/>
</dbReference>
<sequence length="516" mass="55899">MYPGAHISTSPDKPAVTLVDTGVTLTYAQLEERSTRLSNAFRDAGLAPGDVVALLSTNDVRVFEVYWACLRTGLYLTPVNFHLTAAEAGYILADCGASALVVSADLAELARGAVAEVPQLTKRFAYGGEVAGFRAYEALVASGSPEAPADQPRGADMLYSSGTTGRPKGIKPLLPQRQVGSPGDPYVGAFGTTYEMNADTVYFSPAPLYHAAPLRFGMIVQALGGTVLISRGFDAAQCLRVIDDFSVTHSQWVPTHFVRMLRLPEEIRQAYDLSSQRYVIHAAAPCPVEVKHQMVEWFGPVLHEYYSSTEANGITMISTAEWLARPGSVGTATLGVLHICTDDGQEVPPGEPGLVYFERDEMPFAYHRDPEKTAAARHPSHPTWSTCGDIGHLDSDGYLYLRDRQAFTIISGGVNIYPQEIEDCLTLHPAVFDVAVLGVPDADFGESVLAAIQLNPNEPADDSTRGALLAYLRPRIAGYKMPRRIEFVQCLPRSAAGKLTKGALRQQFSSVERTSS</sequence>
<evidence type="ECO:0000313" key="7">
    <source>
        <dbReference type="Proteomes" id="UP001526201"/>
    </source>
</evidence>
<keyword evidence="7" id="KW-1185">Reference proteome</keyword>
<evidence type="ECO:0000313" key="6">
    <source>
        <dbReference type="EMBL" id="MCV7230002.1"/>
    </source>
</evidence>
<dbReference type="InterPro" id="IPR042099">
    <property type="entry name" value="ANL_N_sf"/>
</dbReference>
<feature type="domain" description="AMP-binding enzyme C-terminal" evidence="5">
    <location>
        <begin position="420"/>
        <end position="498"/>
    </location>
</feature>
<keyword evidence="2" id="KW-0436">Ligase</keyword>
<dbReference type="Pfam" id="PF00501">
    <property type="entry name" value="AMP-binding"/>
    <property type="match status" value="1"/>
</dbReference>
<dbReference type="InterPro" id="IPR025110">
    <property type="entry name" value="AMP-bd_C"/>
</dbReference>
<comment type="similarity">
    <text evidence="1">Belongs to the ATP-dependent AMP-binding enzyme family.</text>
</comment>
<comment type="caution">
    <text evidence="6">The sequence shown here is derived from an EMBL/GenBank/DDBJ whole genome shotgun (WGS) entry which is preliminary data.</text>
</comment>
<gene>
    <name evidence="6" type="ORF">H7J73_28730</name>
</gene>
<feature type="region of interest" description="Disordered" evidence="3">
    <location>
        <begin position="144"/>
        <end position="180"/>
    </location>
</feature>
<dbReference type="Proteomes" id="UP001526201">
    <property type="component" value="Unassembled WGS sequence"/>
</dbReference>
<proteinExistence type="inferred from homology"/>
<dbReference type="PANTHER" id="PTHR43201">
    <property type="entry name" value="ACYL-COA SYNTHETASE"/>
    <property type="match status" value="1"/>
</dbReference>
<dbReference type="Gene3D" id="3.40.50.12780">
    <property type="entry name" value="N-terminal domain of ligase-like"/>
    <property type="match status" value="1"/>
</dbReference>
<dbReference type="PANTHER" id="PTHR43201:SF5">
    <property type="entry name" value="MEDIUM-CHAIN ACYL-COA LIGASE ACSF2, MITOCHONDRIAL"/>
    <property type="match status" value="1"/>
</dbReference>
<protein>
    <submittedName>
        <fullName evidence="6">Acyl-CoA synthetase</fullName>
    </submittedName>
</protein>
<accession>A0ABT3CKR4</accession>
<dbReference type="RefSeq" id="WP_264071277.1">
    <property type="nucleotide sequence ID" value="NZ_JACKTY010000048.1"/>
</dbReference>
<evidence type="ECO:0000259" key="4">
    <source>
        <dbReference type="Pfam" id="PF00501"/>
    </source>
</evidence>
<dbReference type="PROSITE" id="PS00455">
    <property type="entry name" value="AMP_BINDING"/>
    <property type="match status" value="1"/>
</dbReference>
<dbReference type="InterPro" id="IPR020845">
    <property type="entry name" value="AMP-binding_CS"/>
</dbReference>
<organism evidence="6 7">
    <name type="scientific">Mycolicibacterium komossense</name>
    <dbReference type="NCBI Taxonomy" id="1779"/>
    <lineage>
        <taxon>Bacteria</taxon>
        <taxon>Bacillati</taxon>
        <taxon>Actinomycetota</taxon>
        <taxon>Actinomycetes</taxon>
        <taxon>Mycobacteriales</taxon>
        <taxon>Mycobacteriaceae</taxon>
        <taxon>Mycolicibacterium</taxon>
    </lineage>
</organism>
<evidence type="ECO:0000256" key="2">
    <source>
        <dbReference type="ARBA" id="ARBA00022598"/>
    </source>
</evidence>
<reference evidence="6 7" key="1">
    <citation type="journal article" date="2022" name="BMC Genomics">
        <title>Comparative genome analysis of mycobacteria focusing on tRNA and non-coding RNA.</title>
        <authorList>
            <person name="Behra P.R.K."/>
            <person name="Pettersson B.M.F."/>
            <person name="Ramesh M."/>
            <person name="Das S."/>
            <person name="Dasgupta S."/>
            <person name="Kirsebom L.A."/>
        </authorList>
    </citation>
    <scope>NUCLEOTIDE SEQUENCE [LARGE SCALE GENOMIC DNA]</scope>
    <source>
        <strain evidence="6 7">DSM 44078</strain>
    </source>
</reference>
<evidence type="ECO:0000256" key="1">
    <source>
        <dbReference type="ARBA" id="ARBA00006432"/>
    </source>
</evidence>
<name>A0ABT3CKR4_9MYCO</name>
<dbReference type="EMBL" id="JACKTY010000048">
    <property type="protein sequence ID" value="MCV7230002.1"/>
    <property type="molecule type" value="Genomic_DNA"/>
</dbReference>
<evidence type="ECO:0000259" key="5">
    <source>
        <dbReference type="Pfam" id="PF13193"/>
    </source>
</evidence>
<dbReference type="SUPFAM" id="SSF56801">
    <property type="entry name" value="Acetyl-CoA synthetase-like"/>
    <property type="match status" value="1"/>
</dbReference>
<feature type="domain" description="AMP-dependent synthetase/ligase" evidence="4">
    <location>
        <begin position="8"/>
        <end position="358"/>
    </location>
</feature>
<dbReference type="Gene3D" id="3.30.300.30">
    <property type="match status" value="1"/>
</dbReference>
<dbReference type="Pfam" id="PF13193">
    <property type="entry name" value="AMP-binding_C"/>
    <property type="match status" value="1"/>
</dbReference>